<gene>
    <name evidence="1" type="ORF">MSPICULIGERA_LOCUS21379</name>
</gene>
<proteinExistence type="predicted"/>
<dbReference type="Proteomes" id="UP001177023">
    <property type="component" value="Unassembled WGS sequence"/>
</dbReference>
<name>A0AA36D9L3_9BILA</name>
<accession>A0AA36D9L3</accession>
<comment type="caution">
    <text evidence="1">The sequence shown here is derived from an EMBL/GenBank/DDBJ whole genome shotgun (WGS) entry which is preliminary data.</text>
</comment>
<organism evidence="1 2">
    <name type="scientific">Mesorhabditis spiculigera</name>
    <dbReference type="NCBI Taxonomy" id="96644"/>
    <lineage>
        <taxon>Eukaryota</taxon>
        <taxon>Metazoa</taxon>
        <taxon>Ecdysozoa</taxon>
        <taxon>Nematoda</taxon>
        <taxon>Chromadorea</taxon>
        <taxon>Rhabditida</taxon>
        <taxon>Rhabditina</taxon>
        <taxon>Rhabditomorpha</taxon>
        <taxon>Rhabditoidea</taxon>
        <taxon>Rhabditidae</taxon>
        <taxon>Mesorhabditinae</taxon>
        <taxon>Mesorhabditis</taxon>
    </lineage>
</organism>
<evidence type="ECO:0000313" key="1">
    <source>
        <dbReference type="EMBL" id="CAJ0583291.1"/>
    </source>
</evidence>
<evidence type="ECO:0000313" key="2">
    <source>
        <dbReference type="Proteomes" id="UP001177023"/>
    </source>
</evidence>
<reference evidence="1" key="1">
    <citation type="submission" date="2023-06" db="EMBL/GenBank/DDBJ databases">
        <authorList>
            <person name="Delattre M."/>
        </authorList>
    </citation>
    <scope>NUCLEOTIDE SEQUENCE</scope>
    <source>
        <strain evidence="1">AF72</strain>
    </source>
</reference>
<feature type="non-terminal residue" evidence="1">
    <location>
        <position position="118"/>
    </location>
</feature>
<keyword evidence="2" id="KW-1185">Reference proteome</keyword>
<dbReference type="AlphaFoldDB" id="A0AA36D9L3"/>
<dbReference type="EMBL" id="CATQJA010002665">
    <property type="protein sequence ID" value="CAJ0583291.1"/>
    <property type="molecule type" value="Genomic_DNA"/>
</dbReference>
<protein>
    <submittedName>
        <fullName evidence="1">Uncharacterized protein</fullName>
    </submittedName>
</protein>
<sequence>MVDFAPFEGTEIPTEVTIPEKTFLDGPEHEEIKEWNLITDRRGCFEANLEHNGEEKPMDIITGYPILNSIVDVGNNVYADKEELNRYMIALRKNPTDQLQDVSNFISKLAKSSLGLQL</sequence>